<dbReference type="InterPro" id="IPR008775">
    <property type="entry name" value="Phytyl_CoA_dOase-like"/>
</dbReference>
<sequence>MASGYQVLTDEQAQAFLEQGFVVIHDCFTREAAAEYTDQVWTRLGYDPDDQSTWKQSSIHMPTHRRIDVREFAPKAWQAACDLLGGEDRVAKPYSWGDGFIVNLWEGADRPWQPTSAAAPGWHKDGDFFRHFLDSPEQGLLTLVLWSDVRHQGGATFVAADSVGPVARYLAERPGGVLPTEFDTPSLVGQCQNFVEATGRVGDVFLLHPYVLHAKAQNLLRLPRLITNPPVHLAEPMRFDREDPADFSLVERAVLRGLGVDRYDFTPTAPREAVVPERVRRQERMKAEEERRLSARR</sequence>
<dbReference type="SUPFAM" id="SSF51197">
    <property type="entry name" value="Clavaminate synthase-like"/>
    <property type="match status" value="1"/>
</dbReference>
<organism evidence="2 3">
    <name type="scientific">Actinopolymorpha singaporensis</name>
    <dbReference type="NCBI Taxonomy" id="117157"/>
    <lineage>
        <taxon>Bacteria</taxon>
        <taxon>Bacillati</taxon>
        <taxon>Actinomycetota</taxon>
        <taxon>Actinomycetes</taxon>
        <taxon>Propionibacteriales</taxon>
        <taxon>Actinopolymorphaceae</taxon>
        <taxon>Actinopolymorpha</taxon>
    </lineage>
</organism>
<protein>
    <submittedName>
        <fullName evidence="2">Phytanoyl-CoA dioxygenase (PhyH)</fullName>
    </submittedName>
</protein>
<feature type="region of interest" description="Disordered" evidence="1">
    <location>
        <begin position="278"/>
        <end position="297"/>
    </location>
</feature>
<dbReference type="STRING" id="117157.SAMN04489717_5174"/>
<keyword evidence="2" id="KW-0223">Dioxygenase</keyword>
<dbReference type="EMBL" id="LT629732">
    <property type="protein sequence ID" value="SDT13731.1"/>
    <property type="molecule type" value="Genomic_DNA"/>
</dbReference>
<keyword evidence="3" id="KW-1185">Reference proteome</keyword>
<proteinExistence type="predicted"/>
<dbReference type="OrthoDB" id="9798771at2"/>
<evidence type="ECO:0000313" key="3">
    <source>
        <dbReference type="Proteomes" id="UP000198983"/>
    </source>
</evidence>
<keyword evidence="2" id="KW-0560">Oxidoreductase</keyword>
<name>A0A1H1XXH5_9ACTN</name>
<dbReference type="RefSeq" id="WP_092656130.1">
    <property type="nucleotide sequence ID" value="NZ_LT629732.1"/>
</dbReference>
<dbReference type="Gene3D" id="2.60.120.620">
    <property type="entry name" value="q2cbj1_9rhob like domain"/>
    <property type="match status" value="1"/>
</dbReference>
<gene>
    <name evidence="2" type="ORF">SAMN04489717_5174</name>
</gene>
<dbReference type="GO" id="GO:0016706">
    <property type="term" value="F:2-oxoglutarate-dependent dioxygenase activity"/>
    <property type="evidence" value="ECO:0007669"/>
    <property type="project" value="UniProtKB-ARBA"/>
</dbReference>
<dbReference type="AlphaFoldDB" id="A0A1H1XXH5"/>
<reference evidence="2 3" key="1">
    <citation type="submission" date="2016-10" db="EMBL/GenBank/DDBJ databases">
        <authorList>
            <person name="de Groot N.N."/>
        </authorList>
    </citation>
    <scope>NUCLEOTIDE SEQUENCE [LARGE SCALE GENOMIC DNA]</scope>
    <source>
        <strain evidence="2 3">DSM 22024</strain>
    </source>
</reference>
<evidence type="ECO:0000313" key="2">
    <source>
        <dbReference type="EMBL" id="SDT13731.1"/>
    </source>
</evidence>
<accession>A0A1H1XXH5</accession>
<dbReference type="Proteomes" id="UP000198983">
    <property type="component" value="Chromosome I"/>
</dbReference>
<dbReference type="Pfam" id="PF05721">
    <property type="entry name" value="PhyH"/>
    <property type="match status" value="1"/>
</dbReference>
<evidence type="ECO:0000256" key="1">
    <source>
        <dbReference type="SAM" id="MobiDB-lite"/>
    </source>
</evidence>